<proteinExistence type="predicted"/>
<protein>
    <recommendedName>
        <fullName evidence="4">Periplasmic protein</fullName>
    </recommendedName>
</protein>
<evidence type="ECO:0000256" key="1">
    <source>
        <dbReference type="SAM" id="SignalP"/>
    </source>
</evidence>
<dbReference type="RefSeq" id="WP_376919303.1">
    <property type="nucleotide sequence ID" value="NZ_JBHRSW010000007.1"/>
</dbReference>
<name>A0ABV7FQG2_9ALTE</name>
<evidence type="ECO:0000313" key="2">
    <source>
        <dbReference type="EMBL" id="MFC3121165.1"/>
    </source>
</evidence>
<dbReference type="EMBL" id="JBHRSW010000007">
    <property type="protein sequence ID" value="MFC3121165.1"/>
    <property type="molecule type" value="Genomic_DNA"/>
</dbReference>
<dbReference type="Proteomes" id="UP001595478">
    <property type="component" value="Unassembled WGS sequence"/>
</dbReference>
<accession>A0ABV7FQG2</accession>
<sequence>MKNTRFVLALGILIFSTNSFAETNATLDKLKAKLLSLEGRSPISAIYERQFTDVEDADDDKKRRETTGSISVKVQVNDRGLHINYPQDIIETMEEEAKAKALDEESKTPTLNAVYDVNAVNLDYQLSAAKRILRRIEKASFIEEETATHEGKQVSILRFNLPLEAIITDAKTRRYVSKFEGVYSVTVDENAIPLKVETDFFGKGRAFLVLSVKVKNIETSTFTVVADRLVRLQNEYSNEIQSSFGDNQSSGVNSITIVSQSDYEAEQQIN</sequence>
<organism evidence="2 3">
    <name type="scientific">Agaribacter flavus</name>
    <dbReference type="NCBI Taxonomy" id="1902781"/>
    <lineage>
        <taxon>Bacteria</taxon>
        <taxon>Pseudomonadati</taxon>
        <taxon>Pseudomonadota</taxon>
        <taxon>Gammaproteobacteria</taxon>
        <taxon>Alteromonadales</taxon>
        <taxon>Alteromonadaceae</taxon>
        <taxon>Agaribacter</taxon>
    </lineage>
</organism>
<gene>
    <name evidence="2" type="ORF">ACFOHL_06000</name>
</gene>
<evidence type="ECO:0008006" key="4">
    <source>
        <dbReference type="Google" id="ProtNLM"/>
    </source>
</evidence>
<reference evidence="3" key="1">
    <citation type="journal article" date="2019" name="Int. J. Syst. Evol. Microbiol.">
        <title>The Global Catalogue of Microorganisms (GCM) 10K type strain sequencing project: providing services to taxonomists for standard genome sequencing and annotation.</title>
        <authorList>
            <consortium name="The Broad Institute Genomics Platform"/>
            <consortium name="The Broad Institute Genome Sequencing Center for Infectious Disease"/>
            <person name="Wu L."/>
            <person name="Ma J."/>
        </authorList>
    </citation>
    <scope>NUCLEOTIDE SEQUENCE [LARGE SCALE GENOMIC DNA]</scope>
    <source>
        <strain evidence="3">KCTC 52473</strain>
    </source>
</reference>
<feature type="signal peptide" evidence="1">
    <location>
        <begin position="1"/>
        <end position="21"/>
    </location>
</feature>
<evidence type="ECO:0000313" key="3">
    <source>
        <dbReference type="Proteomes" id="UP001595478"/>
    </source>
</evidence>
<keyword evidence="3" id="KW-1185">Reference proteome</keyword>
<feature type="chain" id="PRO_5046830750" description="Periplasmic protein" evidence="1">
    <location>
        <begin position="22"/>
        <end position="270"/>
    </location>
</feature>
<comment type="caution">
    <text evidence="2">The sequence shown here is derived from an EMBL/GenBank/DDBJ whole genome shotgun (WGS) entry which is preliminary data.</text>
</comment>
<keyword evidence="1" id="KW-0732">Signal</keyword>